<proteinExistence type="inferred from homology"/>
<reference evidence="3 4" key="1">
    <citation type="submission" date="2016-11" db="EMBL/GenBank/DDBJ databases">
        <title>Complete genome sequence of Sulfitobacter sp. AM1-D1, a toxic bacteria associated with marine dinoflagellate Alexandrium minutum in East China Sea.</title>
        <authorList>
            <person name="Yang Q."/>
            <person name="Zhang X."/>
            <person name="Tian X."/>
        </authorList>
    </citation>
    <scope>NUCLEOTIDE SEQUENCE [LARGE SCALE GENOMIC DNA]</scope>
    <source>
        <strain evidence="3 4">AM1-D1</strain>
        <plasmid evidence="3 4">unnamed1</plasmid>
    </source>
</reference>
<keyword evidence="3" id="KW-0614">Plasmid</keyword>
<sequence>MKLIGKAETAIRTLAVVGAMAMGGAALAQGYPDRPIELVVTFGPGGGADTMGRQMAKLLEEPLGVSVPVSNVAGASGNAGLTHLRTNAADGYTIGTLISLTVASWASGLGDNKPEDFRVIAVVQSSPSFLFVPANSPHQTGEDLLAYAKANPGELTVATSGYGTQDDVTLKLLGATGAEMENVPFQAPAERYASPIGGHTDAIYEEPGDVAQFIQAGQLKPLMVFDSERHPEFPDVPTSAELGVDISGLDNFRSIAVPAGTPDDVVAKLEEAVSGALATEDWQAFCKQTYSCIEPVTGEEAQQMIRGFRETIASQLDS</sequence>
<accession>A0A1J0WMS2</accession>
<keyword evidence="4" id="KW-1185">Reference proteome</keyword>
<evidence type="ECO:0000256" key="2">
    <source>
        <dbReference type="SAM" id="SignalP"/>
    </source>
</evidence>
<dbReference type="PANTHER" id="PTHR42928:SF5">
    <property type="entry name" value="BLR1237 PROTEIN"/>
    <property type="match status" value="1"/>
</dbReference>
<dbReference type="SUPFAM" id="SSF53850">
    <property type="entry name" value="Periplasmic binding protein-like II"/>
    <property type="match status" value="1"/>
</dbReference>
<evidence type="ECO:0000256" key="1">
    <source>
        <dbReference type="ARBA" id="ARBA00006987"/>
    </source>
</evidence>
<dbReference type="InterPro" id="IPR005064">
    <property type="entry name" value="BUG"/>
</dbReference>
<dbReference type="EMBL" id="CP018077">
    <property type="protein sequence ID" value="APE45602.1"/>
    <property type="molecule type" value="Genomic_DNA"/>
</dbReference>
<dbReference type="Pfam" id="PF03401">
    <property type="entry name" value="TctC"/>
    <property type="match status" value="1"/>
</dbReference>
<evidence type="ECO:0000313" key="3">
    <source>
        <dbReference type="EMBL" id="APE45602.1"/>
    </source>
</evidence>
<keyword evidence="2" id="KW-0732">Signal</keyword>
<protein>
    <recommendedName>
        <fullName evidence="5">Tripartite tricarboxylate transporter substrate binding protein</fullName>
    </recommendedName>
</protein>
<dbReference type="CDD" id="cd07012">
    <property type="entry name" value="PBP2_Bug_TTT"/>
    <property type="match status" value="1"/>
</dbReference>
<feature type="signal peptide" evidence="2">
    <location>
        <begin position="1"/>
        <end position="28"/>
    </location>
</feature>
<dbReference type="Proteomes" id="UP000181897">
    <property type="component" value="Plasmid unnamed1"/>
</dbReference>
<evidence type="ECO:0000313" key="4">
    <source>
        <dbReference type="Proteomes" id="UP000181897"/>
    </source>
</evidence>
<comment type="similarity">
    <text evidence="1">Belongs to the UPF0065 (bug) family.</text>
</comment>
<feature type="chain" id="PRO_5013289314" description="Tripartite tricarboxylate transporter substrate binding protein" evidence="2">
    <location>
        <begin position="29"/>
        <end position="318"/>
    </location>
</feature>
<organism evidence="3 4">
    <name type="scientific">Sulfitobacter alexandrii</name>
    <dbReference type="NCBI Taxonomy" id="1917485"/>
    <lineage>
        <taxon>Bacteria</taxon>
        <taxon>Pseudomonadati</taxon>
        <taxon>Pseudomonadota</taxon>
        <taxon>Alphaproteobacteria</taxon>
        <taxon>Rhodobacterales</taxon>
        <taxon>Roseobacteraceae</taxon>
        <taxon>Sulfitobacter</taxon>
    </lineage>
</organism>
<dbReference type="AlphaFoldDB" id="A0A1J0WMS2"/>
<geneLocation type="plasmid" evidence="3 4">
    <name>unnamed1</name>
</geneLocation>
<dbReference type="Gene3D" id="3.40.190.150">
    <property type="entry name" value="Bordetella uptake gene, domain 1"/>
    <property type="match status" value="1"/>
</dbReference>
<dbReference type="RefSeq" id="WP_071973937.1">
    <property type="nucleotide sequence ID" value="NZ_CP018077.1"/>
</dbReference>
<dbReference type="PIRSF" id="PIRSF017082">
    <property type="entry name" value="YflP"/>
    <property type="match status" value="1"/>
</dbReference>
<evidence type="ECO:0008006" key="5">
    <source>
        <dbReference type="Google" id="ProtNLM"/>
    </source>
</evidence>
<gene>
    <name evidence="3" type="ORF">BOO69_18695</name>
</gene>
<dbReference type="KEGG" id="suam:BOO69_18695"/>
<dbReference type="PANTHER" id="PTHR42928">
    <property type="entry name" value="TRICARBOXYLATE-BINDING PROTEIN"/>
    <property type="match status" value="1"/>
</dbReference>
<dbReference type="Gene3D" id="3.40.190.10">
    <property type="entry name" value="Periplasmic binding protein-like II"/>
    <property type="match status" value="1"/>
</dbReference>
<name>A0A1J0WMS2_9RHOB</name>
<dbReference type="InterPro" id="IPR042100">
    <property type="entry name" value="Bug_dom1"/>
</dbReference>